<dbReference type="EMBL" id="CAUEEQ010055714">
    <property type="protein sequence ID" value="CAJ0962677.1"/>
    <property type="molecule type" value="Genomic_DNA"/>
</dbReference>
<evidence type="ECO:0000313" key="3">
    <source>
        <dbReference type="Proteomes" id="UP001176940"/>
    </source>
</evidence>
<gene>
    <name evidence="2" type="ORF">RIMI_LOCUS18341540</name>
</gene>
<comment type="caution">
    <text evidence="2">The sequence shown here is derived from an EMBL/GenBank/DDBJ whole genome shotgun (WGS) entry which is preliminary data.</text>
</comment>
<evidence type="ECO:0000313" key="2">
    <source>
        <dbReference type="EMBL" id="CAJ0962677.1"/>
    </source>
</evidence>
<sequence length="195" mass="22595">MGAFLKLIDELKTIPKEALLVTFDVKDLYTSIPNTEGITSVRTLLTTSNMDPEQINICCKLFSIILTKNFFLFEDQFYLQIRGTAMGSNAAPPYANCYLADYENSTIYINDLFCTHAIVWKRYIDDIFCIWNGPQETLETFFEFLKTSWPGLDFTMTYDPNKVNFLDTIVIKNDQGELYRSFHKTNRSKQPPSLR</sequence>
<name>A0ABN9M9P8_9NEOB</name>
<organism evidence="2 3">
    <name type="scientific">Ranitomeya imitator</name>
    <name type="common">mimic poison frog</name>
    <dbReference type="NCBI Taxonomy" id="111125"/>
    <lineage>
        <taxon>Eukaryota</taxon>
        <taxon>Metazoa</taxon>
        <taxon>Chordata</taxon>
        <taxon>Craniata</taxon>
        <taxon>Vertebrata</taxon>
        <taxon>Euteleostomi</taxon>
        <taxon>Amphibia</taxon>
        <taxon>Batrachia</taxon>
        <taxon>Anura</taxon>
        <taxon>Neobatrachia</taxon>
        <taxon>Hyloidea</taxon>
        <taxon>Dendrobatidae</taxon>
        <taxon>Dendrobatinae</taxon>
        <taxon>Ranitomeya</taxon>
    </lineage>
</organism>
<keyword evidence="3" id="KW-1185">Reference proteome</keyword>
<accession>A0ABN9M9P8</accession>
<reference evidence="2" key="1">
    <citation type="submission" date="2023-07" db="EMBL/GenBank/DDBJ databases">
        <authorList>
            <person name="Stuckert A."/>
        </authorList>
    </citation>
    <scope>NUCLEOTIDE SEQUENCE</scope>
</reference>
<dbReference type="PANTHER" id="PTHR21301:SF12">
    <property type="match status" value="1"/>
</dbReference>
<feature type="domain" description="Reverse transcriptase" evidence="1">
    <location>
        <begin position="1"/>
        <end position="195"/>
    </location>
</feature>
<protein>
    <recommendedName>
        <fullName evidence="1">Reverse transcriptase domain-containing protein</fullName>
    </recommendedName>
</protein>
<dbReference type="InterPro" id="IPR000477">
    <property type="entry name" value="RT_dom"/>
</dbReference>
<dbReference type="PROSITE" id="PS50878">
    <property type="entry name" value="RT_POL"/>
    <property type="match status" value="1"/>
</dbReference>
<dbReference type="Proteomes" id="UP001176940">
    <property type="component" value="Unassembled WGS sequence"/>
</dbReference>
<evidence type="ECO:0000259" key="1">
    <source>
        <dbReference type="PROSITE" id="PS50878"/>
    </source>
</evidence>
<dbReference type="PANTHER" id="PTHR21301">
    <property type="entry name" value="REVERSE TRANSCRIPTASE"/>
    <property type="match status" value="1"/>
</dbReference>
<proteinExistence type="predicted"/>